<dbReference type="Pfam" id="PF11127">
    <property type="entry name" value="YgaP-like_TM"/>
    <property type="match status" value="1"/>
</dbReference>
<gene>
    <name evidence="3" type="ORF">WDJ61_08150</name>
</gene>
<sequence length="90" mass="10370">MRTTSNIGIINALIRITLGFTIFAWSTSKLINHPWRNSYLVMAMLGGMKIGEGILRYCPLTALFNKRQEMLVYNFDKEKAAEQEIPLNYQ</sequence>
<keyword evidence="4" id="KW-1185">Reference proteome</keyword>
<evidence type="ECO:0000313" key="4">
    <source>
        <dbReference type="Proteomes" id="UP001387364"/>
    </source>
</evidence>
<feature type="transmembrane region" description="Helical" evidence="1">
    <location>
        <begin position="38"/>
        <end position="58"/>
    </location>
</feature>
<keyword evidence="1" id="KW-1133">Transmembrane helix</keyword>
<proteinExistence type="predicted"/>
<name>A0ABZ2NAE8_9BACI</name>
<evidence type="ECO:0000256" key="1">
    <source>
        <dbReference type="SAM" id="Phobius"/>
    </source>
</evidence>
<evidence type="ECO:0000259" key="2">
    <source>
        <dbReference type="Pfam" id="PF11127"/>
    </source>
</evidence>
<feature type="domain" description="Inner membrane protein YgaP-like transmembrane" evidence="2">
    <location>
        <begin position="4"/>
        <end position="68"/>
    </location>
</feature>
<keyword evidence="1" id="KW-0812">Transmembrane</keyword>
<accession>A0ABZ2NAE8</accession>
<keyword evidence="1" id="KW-0472">Membrane</keyword>
<organism evidence="3 4">
    <name type="scientific">Bacillus kandeliae</name>
    <dbReference type="NCBI Taxonomy" id="3129297"/>
    <lineage>
        <taxon>Bacteria</taxon>
        <taxon>Bacillati</taxon>
        <taxon>Bacillota</taxon>
        <taxon>Bacilli</taxon>
        <taxon>Bacillales</taxon>
        <taxon>Bacillaceae</taxon>
        <taxon>Bacillus</taxon>
    </lineage>
</organism>
<dbReference type="RefSeq" id="WP_338754353.1">
    <property type="nucleotide sequence ID" value="NZ_CP147404.1"/>
</dbReference>
<dbReference type="Proteomes" id="UP001387364">
    <property type="component" value="Chromosome"/>
</dbReference>
<dbReference type="EMBL" id="CP147404">
    <property type="protein sequence ID" value="WXB94585.1"/>
    <property type="molecule type" value="Genomic_DNA"/>
</dbReference>
<dbReference type="InterPro" id="IPR021309">
    <property type="entry name" value="YgaP-like_TM"/>
</dbReference>
<evidence type="ECO:0000313" key="3">
    <source>
        <dbReference type="EMBL" id="WXB94585.1"/>
    </source>
</evidence>
<feature type="transmembrane region" description="Helical" evidence="1">
    <location>
        <begin position="7"/>
        <end position="26"/>
    </location>
</feature>
<protein>
    <submittedName>
        <fullName evidence="3">DUF2892 domain-containing protein</fullName>
    </submittedName>
</protein>
<reference evidence="3 4" key="1">
    <citation type="submission" date="2024-02" db="EMBL/GenBank/DDBJ databases">
        <title>Seven novel Bacillus-like species.</title>
        <authorList>
            <person name="Liu G."/>
        </authorList>
    </citation>
    <scope>NUCLEOTIDE SEQUENCE [LARGE SCALE GENOMIC DNA]</scope>
    <source>
        <strain evidence="3 4">FJAT-52991</strain>
    </source>
</reference>